<comment type="caution">
    <text evidence="1">The sequence shown here is derived from an EMBL/GenBank/DDBJ whole genome shotgun (WGS) entry which is preliminary data.</text>
</comment>
<keyword evidence="2" id="KW-1185">Reference proteome</keyword>
<proteinExistence type="predicted"/>
<dbReference type="Proteomes" id="UP000886501">
    <property type="component" value="Unassembled WGS sequence"/>
</dbReference>
<evidence type="ECO:0000313" key="2">
    <source>
        <dbReference type="Proteomes" id="UP000886501"/>
    </source>
</evidence>
<accession>A0ACB6ZXH5</accession>
<evidence type="ECO:0000313" key="1">
    <source>
        <dbReference type="EMBL" id="KAF9654336.1"/>
    </source>
</evidence>
<protein>
    <submittedName>
        <fullName evidence="1">Chromatin remodeling complex protein</fullName>
    </submittedName>
</protein>
<name>A0ACB6ZXH5_THEGA</name>
<reference evidence="1" key="2">
    <citation type="journal article" date="2020" name="Nat. Commun.">
        <title>Large-scale genome sequencing of mycorrhizal fungi provides insights into the early evolution of symbiotic traits.</title>
        <authorList>
            <person name="Miyauchi S."/>
            <person name="Kiss E."/>
            <person name="Kuo A."/>
            <person name="Drula E."/>
            <person name="Kohler A."/>
            <person name="Sanchez-Garcia M."/>
            <person name="Morin E."/>
            <person name="Andreopoulos B."/>
            <person name="Barry K.W."/>
            <person name="Bonito G."/>
            <person name="Buee M."/>
            <person name="Carver A."/>
            <person name="Chen C."/>
            <person name="Cichocki N."/>
            <person name="Clum A."/>
            <person name="Culley D."/>
            <person name="Crous P.W."/>
            <person name="Fauchery L."/>
            <person name="Girlanda M."/>
            <person name="Hayes R.D."/>
            <person name="Keri Z."/>
            <person name="LaButti K."/>
            <person name="Lipzen A."/>
            <person name="Lombard V."/>
            <person name="Magnuson J."/>
            <person name="Maillard F."/>
            <person name="Murat C."/>
            <person name="Nolan M."/>
            <person name="Ohm R.A."/>
            <person name="Pangilinan J."/>
            <person name="Pereira M.F."/>
            <person name="Perotto S."/>
            <person name="Peter M."/>
            <person name="Pfister S."/>
            <person name="Riley R."/>
            <person name="Sitrit Y."/>
            <person name="Stielow J.B."/>
            <person name="Szollosi G."/>
            <person name="Zifcakova L."/>
            <person name="Stursova M."/>
            <person name="Spatafora J.W."/>
            <person name="Tedersoo L."/>
            <person name="Vaario L.M."/>
            <person name="Yamada A."/>
            <person name="Yan M."/>
            <person name="Wang P."/>
            <person name="Xu J."/>
            <person name="Bruns T."/>
            <person name="Baldrian P."/>
            <person name="Vilgalys R."/>
            <person name="Dunand C."/>
            <person name="Henrissat B."/>
            <person name="Grigoriev I.V."/>
            <person name="Hibbett D."/>
            <person name="Nagy L.G."/>
            <person name="Martin F.M."/>
        </authorList>
    </citation>
    <scope>NUCLEOTIDE SEQUENCE</scope>
    <source>
        <strain evidence="1">P2</strain>
    </source>
</reference>
<sequence>MPTCRRKRVVLTEPSPAILEALKKDPSRDVFYLERTGELFETYDAYAARMSFYRQKQFQCEVTGKSGLNYFEALDSEELEARTMHSRFPEPLKAPILKAVQWQVIGRLDHLIEAVYERFKDRYFLDERVFVDIQGERHVQPLSHVELFPPRSSLTTTTSSPSPPKPDEEDQIHKLASDLKLPVKDANLRDDPQKYLYKIQIHEDNKEKATAGSNDKPEVEKSKWSGSLMEVQCSSMSRDRLTFSKSILRRFIRDCVDRDAAVASPWVVKKFIADKYGVSSIMPDETRKGVENLKKGEMEKRKKAWEEKEGPSAKKQKKEPERALSGWFPAPNPADPPTAEKLREPAKPPPPPPEKKKKKPLRYPAEDMDVVLPERDKKAGAKVRRPVPSRELPFRDIPGAFEPFLMAWNYLNVYGVPLHLSIFALDEFEAALRHNTSDPPCALIAEIHATLIYNLRTVSFTRQTAITSLPDSPNAPPVFGVYPDDLTDVMLEVGNNWERVPLRAAEGREGWEEALVGCLTDLASAEAFPLFQHVLTWLLFEPASSDKSPGGSSSSTQFQDSQVFMERANPGERYWTMPVEYKIALLSFMCRLSVSSKAIHLHMESCEEQLTALRKEKIEINRSKKQAAEEISNLTEGQKKDAKGSPNGSASTASGNGNAVDQDVEMQDSSDLSDGGPDSGATSEAGSAGGGSTKRSASRSQSLRRKAQSKLREISRSNAASTRKAAADLRKLEEEVNKFDRRLEAIEREFRKLLGCIRVKPMGKDRFHNRIWWFDGLGSGTVWSTGRVFIQGPSELDRDLLDKREVEDGDVKKRRLEEEGVEGMLDVNEWAIYSEPEQVEELVAWLNTKGIRENALKNSVMKWMSHITLGIRKRLTDMTTPQKVPEARRSSRSKGTQDANREPYMSWTNRRATNNSS</sequence>
<gene>
    <name evidence="1" type="ORF">BDM02DRAFT_3152706</name>
</gene>
<dbReference type="EMBL" id="MU117961">
    <property type="protein sequence ID" value="KAF9654336.1"/>
    <property type="molecule type" value="Genomic_DNA"/>
</dbReference>
<organism evidence="1 2">
    <name type="scientific">Thelephora ganbajun</name>
    <name type="common">Ganba fungus</name>
    <dbReference type="NCBI Taxonomy" id="370292"/>
    <lineage>
        <taxon>Eukaryota</taxon>
        <taxon>Fungi</taxon>
        <taxon>Dikarya</taxon>
        <taxon>Basidiomycota</taxon>
        <taxon>Agaricomycotina</taxon>
        <taxon>Agaricomycetes</taxon>
        <taxon>Thelephorales</taxon>
        <taxon>Thelephoraceae</taxon>
        <taxon>Thelephora</taxon>
    </lineage>
</organism>
<reference evidence="1" key="1">
    <citation type="submission" date="2019-10" db="EMBL/GenBank/DDBJ databases">
        <authorList>
            <consortium name="DOE Joint Genome Institute"/>
            <person name="Kuo A."/>
            <person name="Miyauchi S."/>
            <person name="Kiss E."/>
            <person name="Drula E."/>
            <person name="Kohler A."/>
            <person name="Sanchez-Garcia M."/>
            <person name="Andreopoulos B."/>
            <person name="Barry K.W."/>
            <person name="Bonito G."/>
            <person name="Buee M."/>
            <person name="Carver A."/>
            <person name="Chen C."/>
            <person name="Cichocki N."/>
            <person name="Clum A."/>
            <person name="Culley D."/>
            <person name="Crous P.W."/>
            <person name="Fauchery L."/>
            <person name="Girlanda M."/>
            <person name="Hayes R."/>
            <person name="Keri Z."/>
            <person name="Labutti K."/>
            <person name="Lipzen A."/>
            <person name="Lombard V."/>
            <person name="Magnuson J."/>
            <person name="Maillard F."/>
            <person name="Morin E."/>
            <person name="Murat C."/>
            <person name="Nolan M."/>
            <person name="Ohm R."/>
            <person name="Pangilinan J."/>
            <person name="Pereira M."/>
            <person name="Perotto S."/>
            <person name="Peter M."/>
            <person name="Riley R."/>
            <person name="Sitrit Y."/>
            <person name="Stielow B."/>
            <person name="Szollosi G."/>
            <person name="Zifcakova L."/>
            <person name="Stursova M."/>
            <person name="Spatafora J.W."/>
            <person name="Tedersoo L."/>
            <person name="Vaario L.-M."/>
            <person name="Yamada A."/>
            <person name="Yan M."/>
            <person name="Wang P."/>
            <person name="Xu J."/>
            <person name="Bruns T."/>
            <person name="Baldrian P."/>
            <person name="Vilgalys R."/>
            <person name="Henrissat B."/>
            <person name="Grigoriev I.V."/>
            <person name="Hibbett D."/>
            <person name="Nagy L.G."/>
            <person name="Martin F.M."/>
        </authorList>
    </citation>
    <scope>NUCLEOTIDE SEQUENCE</scope>
    <source>
        <strain evidence="1">P2</strain>
    </source>
</reference>